<dbReference type="InterPro" id="IPR036705">
    <property type="entry name" value="Ribosyl_crysJ1_sf"/>
</dbReference>
<dbReference type="Proteomes" id="UP000663854">
    <property type="component" value="Unassembled WGS sequence"/>
</dbReference>
<dbReference type="PANTHER" id="PTHR16222:SF12">
    <property type="entry name" value="ADP-RIBOSYLGLYCOHYDROLASE-RELATED"/>
    <property type="match status" value="1"/>
</dbReference>
<dbReference type="EMBL" id="CAJNOL010001473">
    <property type="protein sequence ID" value="CAF1366157.1"/>
    <property type="molecule type" value="Genomic_DNA"/>
</dbReference>
<organism evidence="3 7">
    <name type="scientific">Rotaria sordida</name>
    <dbReference type="NCBI Taxonomy" id="392033"/>
    <lineage>
        <taxon>Eukaryota</taxon>
        <taxon>Metazoa</taxon>
        <taxon>Spiralia</taxon>
        <taxon>Gnathifera</taxon>
        <taxon>Rotifera</taxon>
        <taxon>Eurotatoria</taxon>
        <taxon>Bdelloidea</taxon>
        <taxon>Philodinida</taxon>
        <taxon>Philodinidae</taxon>
        <taxon>Rotaria</taxon>
    </lineage>
</organism>
<gene>
    <name evidence="5" type="ORF">JXQ802_LOCUS32894</name>
    <name evidence="6" type="ORF">JXQ802_LOCUS32907</name>
    <name evidence="3" type="ORF">PYM288_LOCUS17674</name>
    <name evidence="4" type="ORF">RFH988_LOCUS18013</name>
</gene>
<feature type="binding site" evidence="1">
    <location>
        <position position="118"/>
    </location>
    <ligand>
        <name>Mg(2+)</name>
        <dbReference type="ChEBI" id="CHEBI:18420"/>
        <label>1</label>
    </ligand>
</feature>
<feature type="region of interest" description="Disordered" evidence="2">
    <location>
        <begin position="1"/>
        <end position="42"/>
    </location>
</feature>
<feature type="compositionally biased region" description="Polar residues" evidence="2">
    <location>
        <begin position="1"/>
        <end position="10"/>
    </location>
</feature>
<evidence type="ECO:0000256" key="1">
    <source>
        <dbReference type="PIRSR" id="PIRSR605502-1"/>
    </source>
</evidence>
<evidence type="ECO:0000313" key="4">
    <source>
        <dbReference type="EMBL" id="CAF1075728.1"/>
    </source>
</evidence>
<accession>A0A814LCA3</accession>
<dbReference type="InterPro" id="IPR050792">
    <property type="entry name" value="ADP-ribosylglycohydrolase"/>
</dbReference>
<dbReference type="EMBL" id="CAJNOH010000506">
    <property type="protein sequence ID" value="CAF1061495.1"/>
    <property type="molecule type" value="Genomic_DNA"/>
</dbReference>
<feature type="binding site" evidence="1">
    <location>
        <position position="116"/>
    </location>
    <ligand>
        <name>Mg(2+)</name>
        <dbReference type="ChEBI" id="CHEBI:18420"/>
        <label>1</label>
    </ligand>
</feature>
<proteinExistence type="predicted"/>
<evidence type="ECO:0000313" key="8">
    <source>
        <dbReference type="Proteomes" id="UP000663870"/>
    </source>
</evidence>
<comment type="caution">
    <text evidence="3">The sequence shown here is derived from an EMBL/GenBank/DDBJ whole genome shotgun (WGS) entry which is preliminary data.</text>
</comment>
<feature type="binding site" evidence="1">
    <location>
        <position position="354"/>
    </location>
    <ligand>
        <name>Mg(2+)</name>
        <dbReference type="ChEBI" id="CHEBI:18420"/>
        <label>1</label>
    </ligand>
</feature>
<comment type="cofactor">
    <cofactor evidence="1">
        <name>Mg(2+)</name>
        <dbReference type="ChEBI" id="CHEBI:18420"/>
    </cofactor>
    <text evidence="1">Binds 2 magnesium ions per subunit.</text>
</comment>
<evidence type="ECO:0000313" key="5">
    <source>
        <dbReference type="EMBL" id="CAF1366157.1"/>
    </source>
</evidence>
<dbReference type="SUPFAM" id="SSF101478">
    <property type="entry name" value="ADP-ribosylglycohydrolase"/>
    <property type="match status" value="1"/>
</dbReference>
<dbReference type="PANTHER" id="PTHR16222">
    <property type="entry name" value="ADP-RIBOSYLGLYCOHYDROLASE"/>
    <property type="match status" value="1"/>
</dbReference>
<evidence type="ECO:0000313" key="6">
    <source>
        <dbReference type="EMBL" id="CAF1366424.1"/>
    </source>
</evidence>
<dbReference type="Pfam" id="PF03747">
    <property type="entry name" value="ADP_ribosyl_GH"/>
    <property type="match status" value="1"/>
</dbReference>
<sequence>MGSKPSSTAKVSPLSPSEKRGAQNINPEKQWINPQYHDDKRTKIKRPHEVENEMCNPPMMIAREVMNRVHGSMIGMALGDTLGASVEFRPRKYLLKNPVTDLQSGGTWGLQKGQFTDDTSMALCLASSLVTKSSFVAYDQLVRYKLWYRHGYMSSTGECFDIGKATRNALEEFERRQQKFAKEHNISLDEIDHIDDPRLLKNFNTNCGGKQEAGNGALMRLAPVPLFFHRDPEKAVHYSGESCGTTHGHEKAYDACRYYGALIVAALHGESKEALMSPEFYDKHRHWFGKKPLHDDVEAVAKGSYRKKEGYDDGIRGKGYIVTTLEAALWAFWADENSFEKGALLAVNLGDDTDTTATIYGQLAGAFYGYNALPKKWIHQIYARRFIEYLSKWIVYEGDSFSKSKS</sequence>
<dbReference type="OrthoDB" id="410104at2759"/>
<name>A0A814LCA3_9BILA</name>
<dbReference type="Proteomes" id="UP000663870">
    <property type="component" value="Unassembled WGS sequence"/>
</dbReference>
<evidence type="ECO:0000313" key="3">
    <source>
        <dbReference type="EMBL" id="CAF1061495.1"/>
    </source>
</evidence>
<evidence type="ECO:0000313" key="7">
    <source>
        <dbReference type="Proteomes" id="UP000663854"/>
    </source>
</evidence>
<evidence type="ECO:0000256" key="2">
    <source>
        <dbReference type="SAM" id="MobiDB-lite"/>
    </source>
</evidence>
<dbReference type="AlphaFoldDB" id="A0A814LCA3"/>
<dbReference type="EMBL" id="CAJNOL010001474">
    <property type="protein sequence ID" value="CAF1366424.1"/>
    <property type="molecule type" value="Genomic_DNA"/>
</dbReference>
<keyword evidence="8" id="KW-1185">Reference proteome</keyword>
<feature type="binding site" evidence="1">
    <location>
        <position position="355"/>
    </location>
    <ligand>
        <name>Mg(2+)</name>
        <dbReference type="ChEBI" id="CHEBI:18420"/>
        <label>1</label>
    </ligand>
</feature>
<keyword evidence="1" id="KW-0479">Metal-binding</keyword>
<feature type="binding site" evidence="1">
    <location>
        <position position="352"/>
    </location>
    <ligand>
        <name>Mg(2+)</name>
        <dbReference type="ChEBI" id="CHEBI:18420"/>
        <label>1</label>
    </ligand>
</feature>
<dbReference type="Proteomes" id="UP000663882">
    <property type="component" value="Unassembled WGS sequence"/>
</dbReference>
<protein>
    <recommendedName>
        <fullName evidence="9">ADP-ribosylglycohydrolase</fullName>
    </recommendedName>
</protein>
<dbReference type="InterPro" id="IPR005502">
    <property type="entry name" value="Ribosyl_crysJ1"/>
</dbReference>
<dbReference type="GO" id="GO:0046872">
    <property type="term" value="F:metal ion binding"/>
    <property type="evidence" value="ECO:0007669"/>
    <property type="project" value="UniProtKB-KW"/>
</dbReference>
<feature type="binding site" evidence="1">
    <location>
        <position position="117"/>
    </location>
    <ligand>
        <name>Mg(2+)</name>
        <dbReference type="ChEBI" id="CHEBI:18420"/>
        <label>1</label>
    </ligand>
</feature>
<keyword evidence="1" id="KW-0460">Magnesium</keyword>
<evidence type="ECO:0008006" key="9">
    <source>
        <dbReference type="Google" id="ProtNLM"/>
    </source>
</evidence>
<dbReference type="Gene3D" id="1.10.4080.10">
    <property type="entry name" value="ADP-ribosylation/Crystallin J1"/>
    <property type="match status" value="1"/>
</dbReference>
<reference evidence="3" key="1">
    <citation type="submission" date="2021-02" db="EMBL/GenBank/DDBJ databases">
        <authorList>
            <person name="Nowell W R."/>
        </authorList>
    </citation>
    <scope>NUCLEOTIDE SEQUENCE</scope>
</reference>
<dbReference type="EMBL" id="CAJNOO010000993">
    <property type="protein sequence ID" value="CAF1075728.1"/>
    <property type="molecule type" value="Genomic_DNA"/>
</dbReference>